<dbReference type="FunFam" id="3.50.40.10:FF:000001">
    <property type="entry name" value="Phenylalanine--tRNA ligase beta subunit"/>
    <property type="match status" value="1"/>
</dbReference>
<dbReference type="Pfam" id="PF03484">
    <property type="entry name" value="B5"/>
    <property type="match status" value="1"/>
</dbReference>
<comment type="similarity">
    <text evidence="2 15">Belongs to the phenylalanyl-tRNA synthetase beta subunit family. Type 1 subfamily.</text>
</comment>
<dbReference type="Gene3D" id="3.30.56.10">
    <property type="match status" value="2"/>
</dbReference>
<dbReference type="PANTHER" id="PTHR10947:SF0">
    <property type="entry name" value="PHENYLALANINE--TRNA LIGASE BETA SUBUNIT"/>
    <property type="match status" value="1"/>
</dbReference>
<dbReference type="CDD" id="cd02796">
    <property type="entry name" value="tRNA_bind_bactPheRS"/>
    <property type="match status" value="1"/>
</dbReference>
<dbReference type="InterPro" id="IPR045060">
    <property type="entry name" value="Phe-tRNA-ligase_IIc_bsu"/>
</dbReference>
<dbReference type="InterPro" id="IPR012340">
    <property type="entry name" value="NA-bd_OB-fold"/>
</dbReference>
<dbReference type="FunFam" id="3.30.930.10:FF:000022">
    <property type="entry name" value="Phenylalanine--tRNA ligase beta subunit"/>
    <property type="match status" value="1"/>
</dbReference>
<evidence type="ECO:0000256" key="14">
    <source>
        <dbReference type="ARBA" id="ARBA00049255"/>
    </source>
</evidence>
<evidence type="ECO:0000256" key="1">
    <source>
        <dbReference type="ARBA" id="ARBA00004496"/>
    </source>
</evidence>
<comment type="cofactor">
    <cofactor evidence="15">
        <name>Mg(2+)</name>
        <dbReference type="ChEBI" id="CHEBI:18420"/>
    </cofactor>
    <text evidence="15">Binds 2 magnesium ions per tetramer.</text>
</comment>
<dbReference type="Pfam" id="PF17759">
    <property type="entry name" value="tRNA_synthFbeta"/>
    <property type="match status" value="1"/>
</dbReference>
<dbReference type="SUPFAM" id="SSF55681">
    <property type="entry name" value="Class II aaRS and biotin synthetases"/>
    <property type="match status" value="1"/>
</dbReference>
<feature type="binding site" evidence="15">
    <location>
        <position position="467"/>
    </location>
    <ligand>
        <name>Mg(2+)</name>
        <dbReference type="ChEBI" id="CHEBI:18420"/>
        <note>shared with alpha subunit</note>
    </ligand>
</feature>
<dbReference type="NCBIfam" id="NF045760">
    <property type="entry name" value="YtpR"/>
    <property type="match status" value="1"/>
</dbReference>
<dbReference type="SMART" id="SM00896">
    <property type="entry name" value="FDX-ACB"/>
    <property type="match status" value="1"/>
</dbReference>
<keyword evidence="6 15" id="KW-0436">Ligase</keyword>
<dbReference type="Gene3D" id="3.30.70.380">
    <property type="entry name" value="Ferrodoxin-fold anticodon-binding domain"/>
    <property type="match status" value="1"/>
</dbReference>
<dbReference type="FunFam" id="2.40.50.140:FF:000045">
    <property type="entry name" value="Phenylalanine--tRNA ligase beta subunit"/>
    <property type="match status" value="1"/>
</dbReference>
<dbReference type="PROSITE" id="PS50886">
    <property type="entry name" value="TRBD"/>
    <property type="match status" value="1"/>
</dbReference>
<sequence>MKLTHQWLLEHIDTQLDPKEIGDKLTMAGLELDSITHLGAGLDRVLVGRLESVEQHPNADRLTCCKVVINEQTLSIVCGAKNHKVGDKVAVATEGAELPNGLKIKKGKLRGEPSEGMLCSLTELGMAEASDGIMILPEESPEGQSMVEFLDRNDFCFEVDLTPNRGDCLGVRGIARDLAALSGDSLKPFSVEIAEDAQVNHRHPVEVVIEDSAGCPRYAGRVIEGVKVGPSPDWLRNRLQAVDIRSINNVVDITNYVMMELNQPLHAFDLAKLVPPVMVRRASEGEKLTTLDEVARSLTGEMTLIADQTRGLALAGIMGGEESGVSEQTVNLFLESAYFDPVRTARTGRKLNLTSDSRHRFERGTDPEGLRLALDRASQLIIELCGGTAGEALLTDAGSWSPAQPIPYRFDRCNALGGIDLTRQAHDRIIQAIGCTLVDAPAGEETIEGATWYQPPTHRHDLIKEIDLVEEVVRIHGYDNVPNVLPSGAVASHRDSDERIMAGRMRRVLTGLGYLEAVNYAFVSPEVQARFDGSIEPVALLNPLSEDQSRMRTSLIAGLMEAVRRNISRGNETLRLFEMGHIFLMDKEGQVHEEEHLAMVLAGSGLPRTWHTTPRPWDFFDLKGDLASLIERLEAAEPQYIDGGPDFLHPGRRAEIKIRGKVVGWMGQLHPQLQETLDLADAPFMLELNSAALASAAKKGRGVSVSKFPAATRDFAFLVGRDVPAQEILDTARNVNKKLIREVQLFDVYTGEHVAEEQKSIAFGIVLQADDRSLAEEEINGIMADVVAKLEKKFAAVLRDK</sequence>
<evidence type="ECO:0000256" key="8">
    <source>
        <dbReference type="ARBA" id="ARBA00022741"/>
    </source>
</evidence>
<dbReference type="InterPro" id="IPR020825">
    <property type="entry name" value="Phe-tRNA_synthase-like_B3/B4"/>
</dbReference>
<feature type="domain" description="TRNA-binding" evidence="17">
    <location>
        <begin position="39"/>
        <end position="147"/>
    </location>
</feature>
<evidence type="ECO:0000256" key="7">
    <source>
        <dbReference type="ARBA" id="ARBA00022723"/>
    </source>
</evidence>
<dbReference type="GO" id="GO:0009328">
    <property type="term" value="C:phenylalanine-tRNA ligase complex"/>
    <property type="evidence" value="ECO:0007669"/>
    <property type="project" value="TreeGrafter"/>
</dbReference>
<dbReference type="SUPFAM" id="SSF50249">
    <property type="entry name" value="Nucleic acid-binding proteins"/>
    <property type="match status" value="1"/>
</dbReference>
<dbReference type="SMART" id="SM00874">
    <property type="entry name" value="B5"/>
    <property type="match status" value="1"/>
</dbReference>
<evidence type="ECO:0000256" key="5">
    <source>
        <dbReference type="ARBA" id="ARBA00022555"/>
    </source>
</evidence>
<dbReference type="EC" id="6.1.1.20" evidence="15"/>
<keyword evidence="8 15" id="KW-0547">Nucleotide-binding</keyword>
<evidence type="ECO:0000256" key="10">
    <source>
        <dbReference type="ARBA" id="ARBA00022842"/>
    </source>
</evidence>
<evidence type="ECO:0000256" key="11">
    <source>
        <dbReference type="ARBA" id="ARBA00022884"/>
    </source>
</evidence>
<evidence type="ECO:0000256" key="9">
    <source>
        <dbReference type="ARBA" id="ARBA00022840"/>
    </source>
</evidence>
<feature type="domain" description="FDX-ACB" evidence="18">
    <location>
        <begin position="706"/>
        <end position="799"/>
    </location>
</feature>
<evidence type="ECO:0000259" key="18">
    <source>
        <dbReference type="PROSITE" id="PS51447"/>
    </source>
</evidence>
<dbReference type="InterPro" id="IPR005146">
    <property type="entry name" value="B3/B4_tRNA-bd"/>
</dbReference>
<dbReference type="GO" id="GO:0004826">
    <property type="term" value="F:phenylalanine-tRNA ligase activity"/>
    <property type="evidence" value="ECO:0007669"/>
    <property type="project" value="UniProtKB-UniRule"/>
</dbReference>
<keyword evidence="7 15" id="KW-0479">Metal-binding</keyword>
<evidence type="ECO:0000259" key="17">
    <source>
        <dbReference type="PROSITE" id="PS50886"/>
    </source>
</evidence>
<keyword evidence="12 15" id="KW-0648">Protein biosynthesis</keyword>
<dbReference type="InterPro" id="IPR002547">
    <property type="entry name" value="tRNA-bd_dom"/>
</dbReference>
<feature type="binding site" evidence="15">
    <location>
        <position position="471"/>
    </location>
    <ligand>
        <name>Mg(2+)</name>
        <dbReference type="ChEBI" id="CHEBI:18420"/>
        <note>shared with alpha subunit</note>
    </ligand>
</feature>
<proteinExistence type="inferred from homology"/>
<feature type="domain" description="B5" evidence="19">
    <location>
        <begin position="401"/>
        <end position="483"/>
    </location>
</feature>
<dbReference type="SMART" id="SM00873">
    <property type="entry name" value="B3_4"/>
    <property type="match status" value="1"/>
</dbReference>
<dbReference type="Pfam" id="PF03147">
    <property type="entry name" value="FDX-ACB"/>
    <property type="match status" value="1"/>
</dbReference>
<dbReference type="GO" id="GO:0005524">
    <property type="term" value="F:ATP binding"/>
    <property type="evidence" value="ECO:0007669"/>
    <property type="project" value="UniProtKB-UniRule"/>
</dbReference>
<comment type="subcellular location">
    <subcellularLocation>
        <location evidence="1 15">Cytoplasm</location>
    </subcellularLocation>
</comment>
<evidence type="ECO:0000256" key="3">
    <source>
        <dbReference type="ARBA" id="ARBA00011209"/>
    </source>
</evidence>
<dbReference type="PROSITE" id="PS51483">
    <property type="entry name" value="B5"/>
    <property type="match status" value="1"/>
</dbReference>
<keyword evidence="9 15" id="KW-0067">ATP-binding</keyword>
<keyword evidence="11 16" id="KW-0694">RNA-binding</keyword>
<dbReference type="InterPro" id="IPR005121">
    <property type="entry name" value="Fdx_antiC-bd"/>
</dbReference>
<dbReference type="Pfam" id="PF03483">
    <property type="entry name" value="B3_4"/>
    <property type="match status" value="1"/>
</dbReference>
<accession>A0A1S7LJZ9</accession>
<reference evidence="20" key="1">
    <citation type="submission" date="2015-04" db="EMBL/GenBank/DDBJ databases">
        <authorList>
            <person name="Syromyatnikov M.Y."/>
            <person name="Popov V.N."/>
        </authorList>
    </citation>
    <scope>NUCLEOTIDE SEQUENCE</scope>
    <source>
        <strain evidence="20">MO-1</strain>
    </source>
</reference>
<dbReference type="InterPro" id="IPR033714">
    <property type="entry name" value="tRNA_bind_bactPheRS"/>
</dbReference>
<evidence type="ECO:0000256" key="2">
    <source>
        <dbReference type="ARBA" id="ARBA00008653"/>
    </source>
</evidence>
<dbReference type="InterPro" id="IPR036690">
    <property type="entry name" value="Fdx_antiC-bd_sf"/>
</dbReference>
<evidence type="ECO:0000256" key="12">
    <source>
        <dbReference type="ARBA" id="ARBA00022917"/>
    </source>
</evidence>
<feature type="binding site" evidence="15">
    <location>
        <position position="461"/>
    </location>
    <ligand>
        <name>Mg(2+)</name>
        <dbReference type="ChEBI" id="CHEBI:18420"/>
        <note>shared with alpha subunit</note>
    </ligand>
</feature>
<dbReference type="FunFam" id="3.30.70.380:FF:000001">
    <property type="entry name" value="Phenylalanine--tRNA ligase beta subunit"/>
    <property type="match status" value="1"/>
</dbReference>
<dbReference type="SUPFAM" id="SSF54991">
    <property type="entry name" value="Anticodon-binding domain of PheRS"/>
    <property type="match status" value="1"/>
</dbReference>
<keyword evidence="10 15" id="KW-0460">Magnesium</keyword>
<evidence type="ECO:0000256" key="16">
    <source>
        <dbReference type="PROSITE-ProRule" id="PRU00209"/>
    </source>
</evidence>
<organism evidence="20">
    <name type="scientific">Magnetococcus massalia (strain MO-1)</name>
    <dbReference type="NCBI Taxonomy" id="451514"/>
    <lineage>
        <taxon>Bacteria</taxon>
        <taxon>Pseudomonadati</taxon>
        <taxon>Pseudomonadota</taxon>
        <taxon>Magnetococcia</taxon>
        <taxon>Magnetococcales</taxon>
        <taxon>Magnetococcaceae</taxon>
        <taxon>Magnetococcus</taxon>
    </lineage>
</organism>
<dbReference type="InterPro" id="IPR041616">
    <property type="entry name" value="PheRS_beta_core"/>
</dbReference>
<dbReference type="InterPro" id="IPR004532">
    <property type="entry name" value="Phe-tRNA-ligase_IIc_bsu_bact"/>
</dbReference>
<dbReference type="GO" id="GO:0006432">
    <property type="term" value="P:phenylalanyl-tRNA aminoacylation"/>
    <property type="evidence" value="ECO:0007669"/>
    <property type="project" value="UniProtKB-UniRule"/>
</dbReference>
<dbReference type="Pfam" id="PF01588">
    <property type="entry name" value="tRNA_bind"/>
    <property type="match status" value="1"/>
</dbReference>
<evidence type="ECO:0000256" key="6">
    <source>
        <dbReference type="ARBA" id="ARBA00022598"/>
    </source>
</evidence>
<keyword evidence="13 15" id="KW-0030">Aminoacyl-tRNA synthetase</keyword>
<evidence type="ECO:0000259" key="19">
    <source>
        <dbReference type="PROSITE" id="PS51483"/>
    </source>
</evidence>
<dbReference type="GO" id="GO:0000049">
    <property type="term" value="F:tRNA binding"/>
    <property type="evidence" value="ECO:0007669"/>
    <property type="project" value="UniProtKB-UniRule"/>
</dbReference>
<dbReference type="Gene3D" id="2.40.50.140">
    <property type="entry name" value="Nucleic acid-binding proteins"/>
    <property type="match status" value="1"/>
</dbReference>
<dbReference type="SUPFAM" id="SSF56037">
    <property type="entry name" value="PheT/TilS domain"/>
    <property type="match status" value="1"/>
</dbReference>
<evidence type="ECO:0000256" key="4">
    <source>
        <dbReference type="ARBA" id="ARBA00022490"/>
    </source>
</evidence>
<protein>
    <recommendedName>
        <fullName evidence="15">Phenylalanine--tRNA ligase beta subunit</fullName>
        <ecNumber evidence="15">6.1.1.20</ecNumber>
    </recommendedName>
    <alternativeName>
        <fullName evidence="15">Phenylalanyl-tRNA synthetase beta subunit</fullName>
        <shortName evidence="15">PheRS</shortName>
    </alternativeName>
</protein>
<comment type="catalytic activity">
    <reaction evidence="14 15">
        <text>tRNA(Phe) + L-phenylalanine + ATP = L-phenylalanyl-tRNA(Phe) + AMP + diphosphate + H(+)</text>
        <dbReference type="Rhea" id="RHEA:19413"/>
        <dbReference type="Rhea" id="RHEA-COMP:9668"/>
        <dbReference type="Rhea" id="RHEA-COMP:9699"/>
        <dbReference type="ChEBI" id="CHEBI:15378"/>
        <dbReference type="ChEBI" id="CHEBI:30616"/>
        <dbReference type="ChEBI" id="CHEBI:33019"/>
        <dbReference type="ChEBI" id="CHEBI:58095"/>
        <dbReference type="ChEBI" id="CHEBI:78442"/>
        <dbReference type="ChEBI" id="CHEBI:78531"/>
        <dbReference type="ChEBI" id="CHEBI:456215"/>
        <dbReference type="EC" id="6.1.1.20"/>
    </reaction>
</comment>
<dbReference type="SUPFAM" id="SSF46955">
    <property type="entry name" value="Putative DNA-binding domain"/>
    <property type="match status" value="1"/>
</dbReference>
<gene>
    <name evidence="15 20" type="primary">pheT</name>
    <name evidence="20" type="ORF">MAGMO_3024</name>
</gene>
<dbReference type="EMBL" id="LO017727">
    <property type="protein sequence ID" value="CRH07170.1"/>
    <property type="molecule type" value="Genomic_DNA"/>
</dbReference>
<dbReference type="PROSITE" id="PS51447">
    <property type="entry name" value="FDX_ACB"/>
    <property type="match status" value="1"/>
</dbReference>
<dbReference type="CDD" id="cd00769">
    <property type="entry name" value="PheRS_beta_core"/>
    <property type="match status" value="1"/>
</dbReference>
<dbReference type="PANTHER" id="PTHR10947">
    <property type="entry name" value="PHENYLALANYL-TRNA SYNTHETASE BETA CHAIN AND LEUCINE-RICH REPEAT-CONTAINING PROTEIN 47"/>
    <property type="match status" value="1"/>
</dbReference>
<evidence type="ECO:0000256" key="15">
    <source>
        <dbReference type="HAMAP-Rule" id="MF_00283"/>
    </source>
</evidence>
<dbReference type="Gene3D" id="3.50.40.10">
    <property type="entry name" value="Phenylalanyl-trna Synthetase, Chain B, domain 3"/>
    <property type="match status" value="1"/>
</dbReference>
<dbReference type="InterPro" id="IPR045864">
    <property type="entry name" value="aa-tRNA-synth_II/BPL/LPL"/>
</dbReference>
<dbReference type="InterPro" id="IPR009061">
    <property type="entry name" value="DNA-bd_dom_put_sf"/>
</dbReference>
<dbReference type="NCBIfam" id="TIGR00472">
    <property type="entry name" value="pheT_bact"/>
    <property type="match status" value="1"/>
</dbReference>
<evidence type="ECO:0000313" key="20">
    <source>
        <dbReference type="EMBL" id="CRH07170.1"/>
    </source>
</evidence>
<dbReference type="HAMAP" id="MF_00283">
    <property type="entry name" value="Phe_tRNA_synth_beta1"/>
    <property type="match status" value="1"/>
</dbReference>
<dbReference type="GO" id="GO:0000287">
    <property type="term" value="F:magnesium ion binding"/>
    <property type="evidence" value="ECO:0007669"/>
    <property type="project" value="UniProtKB-UniRule"/>
</dbReference>
<keyword evidence="4 15" id="KW-0963">Cytoplasm</keyword>
<dbReference type="InterPro" id="IPR005147">
    <property type="entry name" value="tRNA_synthase_B5-dom"/>
</dbReference>
<feature type="binding site" evidence="15">
    <location>
        <position position="470"/>
    </location>
    <ligand>
        <name>Mg(2+)</name>
        <dbReference type="ChEBI" id="CHEBI:18420"/>
        <note>shared with alpha subunit</note>
    </ligand>
</feature>
<dbReference type="Gene3D" id="3.30.930.10">
    <property type="entry name" value="Bira Bifunctional Protein, Domain 2"/>
    <property type="match status" value="1"/>
</dbReference>
<name>A0A1S7LJZ9_MAGMO</name>
<keyword evidence="5 16" id="KW-0820">tRNA-binding</keyword>
<dbReference type="AlphaFoldDB" id="A0A1S7LJZ9"/>
<evidence type="ECO:0000256" key="13">
    <source>
        <dbReference type="ARBA" id="ARBA00023146"/>
    </source>
</evidence>
<comment type="subunit">
    <text evidence="3 15">Tetramer of two alpha and two beta subunits.</text>
</comment>